<comment type="cofactor">
    <cofactor evidence="1">
        <name>Mg(2+)</name>
        <dbReference type="ChEBI" id="CHEBI:18420"/>
    </cofactor>
</comment>
<evidence type="ECO:0000313" key="14">
    <source>
        <dbReference type="Proteomes" id="UP001432322"/>
    </source>
</evidence>
<protein>
    <recommendedName>
        <fullName evidence="10">Uridine diphosphate glucose pyrophosphatase NUDT14</fullName>
        <ecNumber evidence="9">3.6.1.45</ecNumber>
    </recommendedName>
    <alternativeName>
        <fullName evidence="11">Nucleoside diphosphate-linked moiety X motif 14</fullName>
    </alternativeName>
</protein>
<comment type="catalytic activity">
    <reaction evidence="7">
        <text>UDP-sugar + H2O = UMP + alpha-D-aldose 1-phosphate.</text>
        <dbReference type="EC" id="3.6.1.45"/>
    </reaction>
</comment>
<comment type="subcellular location">
    <subcellularLocation>
        <location evidence="2">Cytoplasm</location>
    </subcellularLocation>
</comment>
<dbReference type="GO" id="GO:0006753">
    <property type="term" value="P:nucleoside phosphate metabolic process"/>
    <property type="evidence" value="ECO:0007669"/>
    <property type="project" value="TreeGrafter"/>
</dbReference>
<evidence type="ECO:0000313" key="13">
    <source>
        <dbReference type="EMBL" id="GMT24817.1"/>
    </source>
</evidence>
<evidence type="ECO:0000256" key="9">
    <source>
        <dbReference type="ARBA" id="ARBA00066480"/>
    </source>
</evidence>
<evidence type="ECO:0000256" key="1">
    <source>
        <dbReference type="ARBA" id="ARBA00001946"/>
    </source>
</evidence>
<dbReference type="GO" id="GO:0019693">
    <property type="term" value="P:ribose phosphate metabolic process"/>
    <property type="evidence" value="ECO:0007669"/>
    <property type="project" value="TreeGrafter"/>
</dbReference>
<keyword evidence="5" id="KW-0378">Hydrolase</keyword>
<keyword evidence="4" id="KW-0963">Cytoplasm</keyword>
<evidence type="ECO:0000256" key="7">
    <source>
        <dbReference type="ARBA" id="ARBA00051086"/>
    </source>
</evidence>
<dbReference type="EMBL" id="BTSY01000004">
    <property type="protein sequence ID" value="GMT24817.1"/>
    <property type="molecule type" value="Genomic_DNA"/>
</dbReference>
<feature type="domain" description="Nudix hydrolase" evidence="12">
    <location>
        <begin position="37"/>
        <end position="197"/>
    </location>
</feature>
<dbReference type="Proteomes" id="UP001432322">
    <property type="component" value="Unassembled WGS sequence"/>
</dbReference>
<proteinExistence type="predicted"/>
<dbReference type="InterPro" id="IPR000086">
    <property type="entry name" value="NUDIX_hydrolase_dom"/>
</dbReference>
<evidence type="ECO:0000256" key="11">
    <source>
        <dbReference type="ARBA" id="ARBA00080475"/>
    </source>
</evidence>
<evidence type="ECO:0000256" key="10">
    <source>
        <dbReference type="ARBA" id="ARBA00071467"/>
    </source>
</evidence>
<feature type="domain" description="Nudix hydrolase" evidence="12">
    <location>
        <begin position="263"/>
        <end position="429"/>
    </location>
</feature>
<dbReference type="GO" id="GO:0008768">
    <property type="term" value="F:UDP-sugar diphosphatase activity"/>
    <property type="evidence" value="ECO:0007669"/>
    <property type="project" value="UniProtKB-EC"/>
</dbReference>
<evidence type="ECO:0000256" key="6">
    <source>
        <dbReference type="ARBA" id="ARBA00022842"/>
    </source>
</evidence>
<evidence type="ECO:0000259" key="12">
    <source>
        <dbReference type="PROSITE" id="PS51462"/>
    </source>
</evidence>
<accession>A0AAV5VYY3</accession>
<dbReference type="PANTHER" id="PTHR11839:SF15">
    <property type="entry name" value="URIDINE DIPHOSPHATE GLUCOSE PYROPHOSPHATASE NUDT14"/>
    <property type="match status" value="1"/>
</dbReference>
<evidence type="ECO:0000256" key="8">
    <source>
        <dbReference type="ARBA" id="ARBA00054674"/>
    </source>
</evidence>
<dbReference type="AlphaFoldDB" id="A0AAV5VYY3"/>
<dbReference type="PROSITE" id="PS51462">
    <property type="entry name" value="NUDIX"/>
    <property type="match status" value="2"/>
</dbReference>
<evidence type="ECO:0000256" key="3">
    <source>
        <dbReference type="ARBA" id="ARBA00011738"/>
    </source>
</evidence>
<dbReference type="SUPFAM" id="SSF55811">
    <property type="entry name" value="Nudix"/>
    <property type="match status" value="2"/>
</dbReference>
<keyword evidence="14" id="KW-1185">Reference proteome</keyword>
<evidence type="ECO:0000256" key="4">
    <source>
        <dbReference type="ARBA" id="ARBA00022490"/>
    </source>
</evidence>
<gene>
    <name evidence="13" type="ORF">PFISCL1PPCAC_16114</name>
</gene>
<comment type="caution">
    <text evidence="13">The sequence shown here is derived from an EMBL/GenBank/DDBJ whole genome shotgun (WGS) entry which is preliminary data.</text>
</comment>
<comment type="subunit">
    <text evidence="3">Homodimer.</text>
</comment>
<organism evidence="13 14">
    <name type="scientific">Pristionchus fissidentatus</name>
    <dbReference type="NCBI Taxonomy" id="1538716"/>
    <lineage>
        <taxon>Eukaryota</taxon>
        <taxon>Metazoa</taxon>
        <taxon>Ecdysozoa</taxon>
        <taxon>Nematoda</taxon>
        <taxon>Chromadorea</taxon>
        <taxon>Rhabditida</taxon>
        <taxon>Rhabditina</taxon>
        <taxon>Diplogasteromorpha</taxon>
        <taxon>Diplogasteroidea</taxon>
        <taxon>Neodiplogasteridae</taxon>
        <taxon>Pristionchus</taxon>
    </lineage>
</organism>
<evidence type="ECO:0000256" key="2">
    <source>
        <dbReference type="ARBA" id="ARBA00004496"/>
    </source>
</evidence>
<dbReference type="Gene3D" id="3.90.79.10">
    <property type="entry name" value="Nucleoside Triphosphate Pyrophosphohydrolase"/>
    <property type="match status" value="2"/>
</dbReference>
<sequence length="432" mass="48896">PIIEIKGFQEKFQSIYLRSYRLSFEHNGKPREFDIAMQHSSVATLLFHKDRQQFLMVRQFRPAIFVSRILKMAENRGKSVHDVDWSKYDRELGYTRELCAGLVDKDIPLIDIAREEIEEECGYNVGNEHIQWISSFIVDSGSPQHLFYAEIDDSHKAHEGGGNNHEGEFIDQVWLSESDARAHLSSPDPRSPPGLLYALEWWFSRDEKSVPVPRLPFSLPSSSHPVLPLSSIHFTPNPPSSRIAPVRMLFDINGISRTWDMAPSADSVAVLIYNRDEKRVVVTRRLRPATLIGRTRYQPENKGKPVESLDYSSYPQEWAYDLEMCGGHLRGEETPSAAAVRVAAAKCGYRVDESKLKHLTKMILGISTGGDKQDLYYVECGNGDKVEGWKEVEDADVVELSRASSASLLGAELSPCPPCVLYALKWFINNVK</sequence>
<dbReference type="EC" id="3.6.1.45" evidence="9"/>
<feature type="non-terminal residue" evidence="13">
    <location>
        <position position="1"/>
    </location>
</feature>
<keyword evidence="6" id="KW-0460">Magnesium</keyword>
<dbReference type="InterPro" id="IPR015797">
    <property type="entry name" value="NUDIX_hydrolase-like_dom_sf"/>
</dbReference>
<name>A0AAV5VYY3_9BILA</name>
<reference evidence="13" key="1">
    <citation type="submission" date="2023-10" db="EMBL/GenBank/DDBJ databases">
        <title>Genome assembly of Pristionchus species.</title>
        <authorList>
            <person name="Yoshida K."/>
            <person name="Sommer R.J."/>
        </authorList>
    </citation>
    <scope>NUCLEOTIDE SEQUENCE</scope>
    <source>
        <strain evidence="13">RS5133</strain>
    </source>
</reference>
<evidence type="ECO:0000256" key="5">
    <source>
        <dbReference type="ARBA" id="ARBA00022801"/>
    </source>
</evidence>
<dbReference type="GO" id="GO:0005737">
    <property type="term" value="C:cytoplasm"/>
    <property type="evidence" value="ECO:0007669"/>
    <property type="project" value="UniProtKB-SubCell"/>
</dbReference>
<dbReference type="FunFam" id="3.90.79.10:FF:000035">
    <property type="entry name" value="Uridine diphosphate glucose pyrophosphatase"/>
    <property type="match status" value="1"/>
</dbReference>
<comment type="function">
    <text evidence="8">Hydrolyzes UDP-glucose to glucose 1-phosphate and UMP and ADP-ribose to ribose 5-phosphate and AMP. The physiological substrate is probably UDP-glucose. Poor activity on other substrates such as ADP-glucose, CDP-glucose, GDP-glucose and GDP-mannose.</text>
</comment>
<dbReference type="CDD" id="cd18887">
    <property type="entry name" value="NUDIX_UGPPase_Nudt14"/>
    <property type="match status" value="1"/>
</dbReference>
<dbReference type="PANTHER" id="PTHR11839">
    <property type="entry name" value="UDP/ADP-SUGAR PYROPHOSPHATASE"/>
    <property type="match status" value="1"/>
</dbReference>